<sequence>MLPDPRSRTDPVLNHRDLGPPNRIVPVPSHKVRDPGLNRIVPVLSSVGRGPNRMVLVLSSADQGPNRKVLVLPNQQVRHRTRRVRMNADQVLHRMRGPIRMPAPDRRVVGCSARDSASADHATAVDLIQLGAAANSSLTPVAFGDRVVKFHVSV</sequence>
<reference evidence="2 3" key="2">
    <citation type="submission" date="2019-01" db="EMBL/GenBank/DDBJ databases">
        <title>Comparative genomic analysis of Brevibacterium aurantiacum sheds light on its evolution and its adaptation to smear-ripened cheeses.</title>
        <authorList>
            <person name="Moineau S."/>
        </authorList>
    </citation>
    <scope>NUCLEOTIDE SEQUENCE [LARGE SCALE GENOMIC DNA]</scope>
    <source>
        <strain evidence="2 3">SMQ-1417</strain>
    </source>
</reference>
<evidence type="ECO:0000313" key="2">
    <source>
        <dbReference type="EMBL" id="AZT92547.1"/>
    </source>
</evidence>
<dbReference type="Proteomes" id="UP000283000">
    <property type="component" value="Chromosome"/>
</dbReference>
<feature type="compositionally biased region" description="Basic and acidic residues" evidence="1">
    <location>
        <begin position="1"/>
        <end position="18"/>
    </location>
</feature>
<dbReference type="EMBL" id="CP025330">
    <property type="protein sequence ID" value="AZT92547.1"/>
    <property type="molecule type" value="Genomic_DNA"/>
</dbReference>
<evidence type="ECO:0000256" key="1">
    <source>
        <dbReference type="SAM" id="MobiDB-lite"/>
    </source>
</evidence>
<dbReference type="AlphaFoldDB" id="A0A3Q9NQ48"/>
<organism evidence="2 3">
    <name type="scientific">Brevibacterium aurantiacum</name>
    <dbReference type="NCBI Taxonomy" id="273384"/>
    <lineage>
        <taxon>Bacteria</taxon>
        <taxon>Bacillati</taxon>
        <taxon>Actinomycetota</taxon>
        <taxon>Actinomycetes</taxon>
        <taxon>Micrococcales</taxon>
        <taxon>Brevibacteriaceae</taxon>
        <taxon>Brevibacterium</taxon>
    </lineage>
</organism>
<reference evidence="2 3" key="1">
    <citation type="submission" date="2017-12" db="EMBL/GenBank/DDBJ databases">
        <authorList>
            <person name="Levesque S."/>
        </authorList>
    </citation>
    <scope>NUCLEOTIDE SEQUENCE [LARGE SCALE GENOMIC DNA]</scope>
    <source>
        <strain evidence="2 3">SMQ-1417</strain>
    </source>
</reference>
<accession>A0A3Q9NQ48</accession>
<gene>
    <name evidence="2" type="ORF">CXR23_04805</name>
</gene>
<proteinExistence type="predicted"/>
<protein>
    <submittedName>
        <fullName evidence="2">Uncharacterized protein</fullName>
    </submittedName>
</protein>
<feature type="region of interest" description="Disordered" evidence="1">
    <location>
        <begin position="1"/>
        <end position="31"/>
    </location>
</feature>
<name>A0A3Q9NQ48_BREAU</name>
<evidence type="ECO:0000313" key="3">
    <source>
        <dbReference type="Proteomes" id="UP000283000"/>
    </source>
</evidence>